<feature type="region of interest" description="Disordered" evidence="1">
    <location>
        <begin position="180"/>
        <end position="242"/>
    </location>
</feature>
<reference evidence="2 3" key="1">
    <citation type="submission" date="2018-11" db="EMBL/GenBank/DDBJ databases">
        <authorList>
            <consortium name="Pathogen Informatics"/>
        </authorList>
    </citation>
    <scope>NUCLEOTIDE SEQUENCE [LARGE SCALE GENOMIC DNA]</scope>
    <source>
        <strain evidence="2 3">NST_G2</strain>
    </source>
</reference>
<feature type="compositionally biased region" description="Basic and acidic residues" evidence="1">
    <location>
        <begin position="67"/>
        <end position="76"/>
    </location>
</feature>
<dbReference type="EMBL" id="UYSU01002421">
    <property type="protein sequence ID" value="VDL87452.1"/>
    <property type="molecule type" value="Genomic_DNA"/>
</dbReference>
<feature type="compositionally biased region" description="Basic residues" evidence="1">
    <location>
        <begin position="192"/>
        <end position="202"/>
    </location>
</feature>
<name>A0A3P7BLY2_SCHSO</name>
<organism evidence="2 3">
    <name type="scientific">Schistocephalus solidus</name>
    <name type="common">Tapeworm</name>
    <dbReference type="NCBI Taxonomy" id="70667"/>
    <lineage>
        <taxon>Eukaryota</taxon>
        <taxon>Metazoa</taxon>
        <taxon>Spiralia</taxon>
        <taxon>Lophotrochozoa</taxon>
        <taxon>Platyhelminthes</taxon>
        <taxon>Cestoda</taxon>
        <taxon>Eucestoda</taxon>
        <taxon>Diphyllobothriidea</taxon>
        <taxon>Diphyllobothriidae</taxon>
        <taxon>Schistocephalus</taxon>
    </lineage>
</organism>
<feature type="region of interest" description="Disordered" evidence="1">
    <location>
        <begin position="67"/>
        <end position="99"/>
    </location>
</feature>
<proteinExistence type="predicted"/>
<evidence type="ECO:0000313" key="2">
    <source>
        <dbReference type="EMBL" id="VDL87452.1"/>
    </source>
</evidence>
<dbReference type="Proteomes" id="UP000275846">
    <property type="component" value="Unassembled WGS sequence"/>
</dbReference>
<keyword evidence="3" id="KW-1185">Reference proteome</keyword>
<evidence type="ECO:0000313" key="3">
    <source>
        <dbReference type="Proteomes" id="UP000275846"/>
    </source>
</evidence>
<sequence length="258" mass="28157">MAAAAVLHPVAAGLISPSGSLQQAEMAVASSLNYTPKTTLAPVCSEAPRSIDALAFADIQDRKLNRVKRSPGEEQQRQQSPMEASEGKRVRPTNESPHYNLSFEAATAQKLSTMELQQRQPPGFSLNGEADENHKAVAAERRHSVYHSQSSLAAIAERNRLLEAGLGLQNMHVSLEKNGILGSSSVSGDGHPHRHQQNRKSPPHGYPDEQSSRHLLNAFTRSSKSSGRGWGREDGLSLQEPVLGPEARALDRRFSRFF</sequence>
<evidence type="ECO:0000256" key="1">
    <source>
        <dbReference type="SAM" id="MobiDB-lite"/>
    </source>
</evidence>
<dbReference type="AlphaFoldDB" id="A0A3P7BLY2"/>
<accession>A0A3P7BLY2</accession>
<gene>
    <name evidence="2" type="ORF">SSLN_LOCUS1317</name>
</gene>
<protein>
    <submittedName>
        <fullName evidence="2">Uncharacterized protein</fullName>
    </submittedName>
</protein>